<evidence type="ECO:0000313" key="3">
    <source>
        <dbReference type="EMBL" id="SEK07436.1"/>
    </source>
</evidence>
<evidence type="ECO:0000256" key="2">
    <source>
        <dbReference type="SAM" id="SignalP"/>
    </source>
</evidence>
<evidence type="ECO:0000256" key="1">
    <source>
        <dbReference type="SAM" id="MobiDB-lite"/>
    </source>
</evidence>
<keyword evidence="4" id="KW-1185">Reference proteome</keyword>
<name>A0A1H7E0B5_9ACTN</name>
<feature type="non-terminal residue" evidence="3">
    <location>
        <position position="74"/>
    </location>
</feature>
<proteinExistence type="predicted"/>
<keyword evidence="2" id="KW-0732">Signal</keyword>
<dbReference type="EMBL" id="FNYV01000028">
    <property type="protein sequence ID" value="SEK07436.1"/>
    <property type="molecule type" value="Genomic_DNA"/>
</dbReference>
<reference evidence="4" key="1">
    <citation type="submission" date="2016-10" db="EMBL/GenBank/DDBJ databases">
        <authorList>
            <person name="Varghese N."/>
            <person name="Submissions S."/>
        </authorList>
    </citation>
    <scope>NUCLEOTIDE SEQUENCE [LARGE SCALE GENOMIC DNA]</scope>
    <source>
        <strain evidence="4">CGMCC 4.7038</strain>
    </source>
</reference>
<feature type="compositionally biased region" description="Polar residues" evidence="1">
    <location>
        <begin position="59"/>
        <end position="74"/>
    </location>
</feature>
<dbReference type="Proteomes" id="UP000198707">
    <property type="component" value="Unassembled WGS sequence"/>
</dbReference>
<evidence type="ECO:0008006" key="5">
    <source>
        <dbReference type="Google" id="ProtNLM"/>
    </source>
</evidence>
<sequence length="74" mass="7395">MNTIFRKSVLGIAGVAFAGGMVAGPVAAYADTAPVAGKPVAVVQADKPDMGKLVPHGVQGSQSTIDLSDEQTAN</sequence>
<protein>
    <recommendedName>
        <fullName evidence="5">Serine protease</fullName>
    </recommendedName>
</protein>
<feature type="signal peptide" evidence="2">
    <location>
        <begin position="1"/>
        <end position="18"/>
    </location>
</feature>
<dbReference type="AlphaFoldDB" id="A0A1H7E0B5"/>
<feature type="chain" id="PRO_5038903051" description="Serine protease" evidence="2">
    <location>
        <begin position="19"/>
        <end position="74"/>
    </location>
</feature>
<feature type="region of interest" description="Disordered" evidence="1">
    <location>
        <begin position="51"/>
        <end position="74"/>
    </location>
</feature>
<accession>A0A1H7E0B5</accession>
<organism evidence="3 4">
    <name type="scientific">Micromonospora phaseoli</name>
    <dbReference type="NCBI Taxonomy" id="1144548"/>
    <lineage>
        <taxon>Bacteria</taxon>
        <taxon>Bacillati</taxon>
        <taxon>Actinomycetota</taxon>
        <taxon>Actinomycetes</taxon>
        <taxon>Micromonosporales</taxon>
        <taxon>Micromonosporaceae</taxon>
        <taxon>Micromonospora</taxon>
    </lineage>
</organism>
<gene>
    <name evidence="3" type="ORF">SAMN05443287_1281</name>
</gene>
<evidence type="ECO:0000313" key="4">
    <source>
        <dbReference type="Proteomes" id="UP000198707"/>
    </source>
</evidence>